<dbReference type="EMBL" id="LXPE01000009">
    <property type="protein sequence ID" value="OBA27369.1"/>
    <property type="molecule type" value="Genomic_DNA"/>
</dbReference>
<comment type="caution">
    <text evidence="1">The sequence shown here is derived from an EMBL/GenBank/DDBJ whole genome shotgun (WGS) entry which is preliminary data.</text>
</comment>
<evidence type="ECO:0000313" key="2">
    <source>
        <dbReference type="Proteomes" id="UP000092321"/>
    </source>
</evidence>
<accession>A0A1B7TF34</accession>
<reference evidence="2" key="1">
    <citation type="journal article" date="2016" name="Proc. Natl. Acad. Sci. U.S.A.">
        <title>Comparative genomics of biotechnologically important yeasts.</title>
        <authorList>
            <person name="Riley R."/>
            <person name="Haridas S."/>
            <person name="Wolfe K.H."/>
            <person name="Lopes M.R."/>
            <person name="Hittinger C.T."/>
            <person name="Goeker M."/>
            <person name="Salamov A.A."/>
            <person name="Wisecaver J.H."/>
            <person name="Long T.M."/>
            <person name="Calvey C.H."/>
            <person name="Aerts A.L."/>
            <person name="Barry K.W."/>
            <person name="Choi C."/>
            <person name="Clum A."/>
            <person name="Coughlan A.Y."/>
            <person name="Deshpande S."/>
            <person name="Douglass A.P."/>
            <person name="Hanson S.J."/>
            <person name="Klenk H.-P."/>
            <person name="LaButti K.M."/>
            <person name="Lapidus A."/>
            <person name="Lindquist E.A."/>
            <person name="Lipzen A.M."/>
            <person name="Meier-Kolthoff J.P."/>
            <person name="Ohm R.A."/>
            <person name="Otillar R.P."/>
            <person name="Pangilinan J.L."/>
            <person name="Peng Y."/>
            <person name="Rokas A."/>
            <person name="Rosa C.A."/>
            <person name="Scheuner C."/>
            <person name="Sibirny A.A."/>
            <person name="Slot J.C."/>
            <person name="Stielow J.B."/>
            <person name="Sun H."/>
            <person name="Kurtzman C.P."/>
            <person name="Blackwell M."/>
            <person name="Grigoriev I.V."/>
            <person name="Jeffries T.W."/>
        </authorList>
    </citation>
    <scope>NUCLEOTIDE SEQUENCE [LARGE SCALE GENOMIC DNA]</scope>
    <source>
        <strain evidence="2">NRRL Y-1626</strain>
    </source>
</reference>
<gene>
    <name evidence="1" type="ORF">HANVADRAFT_52390</name>
</gene>
<dbReference type="Proteomes" id="UP000092321">
    <property type="component" value="Unassembled WGS sequence"/>
</dbReference>
<keyword evidence="2" id="KW-1185">Reference proteome</keyword>
<protein>
    <submittedName>
        <fullName evidence="1">Uncharacterized protein</fullName>
    </submittedName>
</protein>
<name>A0A1B7TF34_9ASCO</name>
<proteinExistence type="predicted"/>
<dbReference type="AlphaFoldDB" id="A0A1B7TF34"/>
<sequence length="427" mass="51034">MLRLYLTDNSISNDYKKDIFYFIVHEKENLNKILYISEEKKVDDSNLIVEFDSYYIEEDENDGTNLKVDINHILTRRNSELKLYKKNTEEEEEEEEDDDILIDTFTINTDVFHKDMISYLFDNRNSYFHNKIVLFSEQIENSIQIFDRITKKNSNQDSKRLISHNSYETVGSYTFTQLIKLDKLTNCYLRSIIKETEELKQKIQYKLQFKKNLNNLKLNYYNNSNKYILKKIDMERGNILDLQDEVGKIEILKKKFNKKLKKLESGKDNLLESPINNPLHQTVLAQKQQFKQNLKMINDLLLNILQIDLNLIDIENIKIGSFMEIQRFNYKLGNLLLYLQIIHKILKLPFYFNHHKMMVRYKSSQSFIVILTKDETIIGSNKLIIPLYILSYKSLDQTSDYYKQFKIGIDWLNTKIITIRRDLDYSA</sequence>
<evidence type="ECO:0000313" key="1">
    <source>
        <dbReference type="EMBL" id="OBA27369.1"/>
    </source>
</evidence>
<organism evidence="1 2">
    <name type="scientific">Hanseniaspora valbyensis NRRL Y-1626</name>
    <dbReference type="NCBI Taxonomy" id="766949"/>
    <lineage>
        <taxon>Eukaryota</taxon>
        <taxon>Fungi</taxon>
        <taxon>Dikarya</taxon>
        <taxon>Ascomycota</taxon>
        <taxon>Saccharomycotina</taxon>
        <taxon>Saccharomycetes</taxon>
        <taxon>Saccharomycodales</taxon>
        <taxon>Saccharomycodaceae</taxon>
        <taxon>Hanseniaspora</taxon>
    </lineage>
</organism>